<evidence type="ECO:0000256" key="6">
    <source>
        <dbReference type="RuleBase" id="RU000682"/>
    </source>
</evidence>
<dbReference type="Proteomes" id="UP000677803">
    <property type="component" value="Unassembled WGS sequence"/>
</dbReference>
<organism evidence="8 9">
    <name type="scientific">Menidia menidia</name>
    <name type="common">Atlantic silverside</name>
    <dbReference type="NCBI Taxonomy" id="238744"/>
    <lineage>
        <taxon>Eukaryota</taxon>
        <taxon>Metazoa</taxon>
        <taxon>Chordata</taxon>
        <taxon>Craniata</taxon>
        <taxon>Vertebrata</taxon>
        <taxon>Euteleostomi</taxon>
        <taxon>Actinopterygii</taxon>
        <taxon>Neopterygii</taxon>
        <taxon>Teleostei</taxon>
        <taxon>Neoteleostei</taxon>
        <taxon>Acanthomorphata</taxon>
        <taxon>Ovalentaria</taxon>
        <taxon>Atherinomorphae</taxon>
        <taxon>Atheriniformes</taxon>
        <taxon>Atherinopsidae</taxon>
        <taxon>Menidiinae</taxon>
        <taxon>Menidia</taxon>
    </lineage>
</organism>
<dbReference type="GO" id="GO:0000981">
    <property type="term" value="F:DNA-binding transcription factor activity, RNA polymerase II-specific"/>
    <property type="evidence" value="ECO:0007669"/>
    <property type="project" value="InterPro"/>
</dbReference>
<accession>A0A8S4BKB2</accession>
<keyword evidence="3 5" id="KW-0371">Homeobox</keyword>
<evidence type="ECO:0000313" key="9">
    <source>
        <dbReference type="Proteomes" id="UP000677803"/>
    </source>
</evidence>
<evidence type="ECO:0000256" key="1">
    <source>
        <dbReference type="ARBA" id="ARBA00004123"/>
    </source>
</evidence>
<feature type="domain" description="Homeobox" evidence="7">
    <location>
        <begin position="98"/>
        <end position="158"/>
    </location>
</feature>
<dbReference type="SUPFAM" id="SSF46689">
    <property type="entry name" value="Homeodomain-like"/>
    <property type="match status" value="1"/>
</dbReference>
<keyword evidence="9" id="KW-1185">Reference proteome</keyword>
<evidence type="ECO:0000259" key="7">
    <source>
        <dbReference type="PROSITE" id="PS50071"/>
    </source>
</evidence>
<protein>
    <submittedName>
        <fullName evidence="8">(Atlantic silverside) hypothetical protein</fullName>
    </submittedName>
</protein>
<dbReference type="InterPro" id="IPR001356">
    <property type="entry name" value="HD"/>
</dbReference>
<dbReference type="InterPro" id="IPR009057">
    <property type="entry name" value="Homeodomain-like_sf"/>
</dbReference>
<dbReference type="InterPro" id="IPR050649">
    <property type="entry name" value="Paired_Homeobox_TFs"/>
</dbReference>
<feature type="DNA-binding region" description="Homeobox" evidence="5">
    <location>
        <begin position="100"/>
        <end position="159"/>
    </location>
</feature>
<dbReference type="PROSITE" id="PS50071">
    <property type="entry name" value="HOMEOBOX_2"/>
    <property type="match status" value="1"/>
</dbReference>
<gene>
    <name evidence="8" type="ORF">MMEN_LOCUS15163</name>
</gene>
<proteinExistence type="predicted"/>
<evidence type="ECO:0000256" key="4">
    <source>
        <dbReference type="ARBA" id="ARBA00023242"/>
    </source>
</evidence>
<evidence type="ECO:0000256" key="5">
    <source>
        <dbReference type="PROSITE-ProRule" id="PRU00108"/>
    </source>
</evidence>
<comment type="subcellular location">
    <subcellularLocation>
        <location evidence="1 5 6">Nucleus</location>
    </subcellularLocation>
</comment>
<evidence type="ECO:0000256" key="2">
    <source>
        <dbReference type="ARBA" id="ARBA00023125"/>
    </source>
</evidence>
<comment type="caution">
    <text evidence="8">The sequence shown here is derived from an EMBL/GenBank/DDBJ whole genome shotgun (WGS) entry which is preliminary data.</text>
</comment>
<dbReference type="PANTHER" id="PTHR24329:SF340">
    <property type="entry name" value="ARISTALESS RELATED HOMEOBOX"/>
    <property type="match status" value="1"/>
</dbReference>
<dbReference type="FunFam" id="1.10.10.60:FF:000679">
    <property type="entry name" value="Homeobox protein aristaless"/>
    <property type="match status" value="1"/>
</dbReference>
<dbReference type="Pfam" id="PF00046">
    <property type="entry name" value="Homeodomain"/>
    <property type="match status" value="1"/>
</dbReference>
<dbReference type="SMART" id="SM00389">
    <property type="entry name" value="HOX"/>
    <property type="match status" value="1"/>
</dbReference>
<sequence>MTDVLMAGDKVLVMWTRGDTENKSFTDQERETQPHKKISHSIEEILRRPTCVRRAGSAHRSWSVIKENHQVPRQLSGTEPPQIRLLDQSSDSATHCQRKKRQTRVTFTPFQVQELEAVFHQTHYPDVNIREELASRLQLTEGRIQIWFQNRRAKWRKVETLKEIELMSGQHLRSADHRLRYHEEALPQAVCWQPCALLKPPQSRMHFRSIPAQVVLTSTHAQSHRSLCFDPLGTE</sequence>
<dbReference type="GO" id="GO:0005634">
    <property type="term" value="C:nucleus"/>
    <property type="evidence" value="ECO:0007669"/>
    <property type="project" value="UniProtKB-SubCell"/>
</dbReference>
<reference evidence="8" key="1">
    <citation type="submission" date="2021-05" db="EMBL/GenBank/DDBJ databases">
        <authorList>
            <person name="Tigano A."/>
        </authorList>
    </citation>
    <scope>NUCLEOTIDE SEQUENCE</scope>
</reference>
<dbReference type="InterPro" id="IPR017970">
    <property type="entry name" value="Homeobox_CS"/>
</dbReference>
<evidence type="ECO:0000313" key="8">
    <source>
        <dbReference type="EMBL" id="CAG5958335.1"/>
    </source>
</evidence>
<keyword evidence="2 5" id="KW-0238">DNA-binding</keyword>
<dbReference type="PROSITE" id="PS00027">
    <property type="entry name" value="HOMEOBOX_1"/>
    <property type="match status" value="1"/>
</dbReference>
<dbReference type="AlphaFoldDB" id="A0A8S4BKB2"/>
<dbReference type="OrthoDB" id="6159439at2759"/>
<keyword evidence="4 5" id="KW-0539">Nucleus</keyword>
<dbReference type="EMBL" id="CAJRST010022223">
    <property type="protein sequence ID" value="CAG5958335.1"/>
    <property type="molecule type" value="Genomic_DNA"/>
</dbReference>
<name>A0A8S4BKB2_9TELE</name>
<dbReference type="CDD" id="cd00086">
    <property type="entry name" value="homeodomain"/>
    <property type="match status" value="1"/>
</dbReference>
<evidence type="ECO:0000256" key="3">
    <source>
        <dbReference type="ARBA" id="ARBA00023155"/>
    </source>
</evidence>
<dbReference type="PANTHER" id="PTHR24329">
    <property type="entry name" value="HOMEOBOX PROTEIN ARISTALESS"/>
    <property type="match status" value="1"/>
</dbReference>
<dbReference type="GO" id="GO:0000977">
    <property type="term" value="F:RNA polymerase II transcription regulatory region sequence-specific DNA binding"/>
    <property type="evidence" value="ECO:0007669"/>
    <property type="project" value="TreeGrafter"/>
</dbReference>
<dbReference type="Gene3D" id="1.10.10.60">
    <property type="entry name" value="Homeodomain-like"/>
    <property type="match status" value="1"/>
</dbReference>